<evidence type="ECO:0000313" key="2">
    <source>
        <dbReference type="EMBL" id="RNA18388.1"/>
    </source>
</evidence>
<feature type="domain" description="YHYH" evidence="1">
    <location>
        <begin position="72"/>
        <end position="239"/>
    </location>
</feature>
<dbReference type="OrthoDB" id="197925at2759"/>
<name>A0A3M7R570_BRAPC</name>
<organism evidence="2 3">
    <name type="scientific">Brachionus plicatilis</name>
    <name type="common">Marine rotifer</name>
    <name type="synonym">Brachionus muelleri</name>
    <dbReference type="NCBI Taxonomy" id="10195"/>
    <lineage>
        <taxon>Eukaryota</taxon>
        <taxon>Metazoa</taxon>
        <taxon>Spiralia</taxon>
        <taxon>Gnathifera</taxon>
        <taxon>Rotifera</taxon>
        <taxon>Eurotatoria</taxon>
        <taxon>Monogononta</taxon>
        <taxon>Pseudotrocha</taxon>
        <taxon>Ploima</taxon>
        <taxon>Brachionidae</taxon>
        <taxon>Brachionus</taxon>
    </lineage>
</organism>
<dbReference type="InterPro" id="IPR025924">
    <property type="entry name" value="YHYH_dom"/>
</dbReference>
<keyword evidence="3" id="KW-1185">Reference proteome</keyword>
<comment type="caution">
    <text evidence="2">The sequence shown here is derived from an EMBL/GenBank/DDBJ whole genome shotgun (WGS) entry which is preliminary data.</text>
</comment>
<evidence type="ECO:0000313" key="3">
    <source>
        <dbReference type="Proteomes" id="UP000276133"/>
    </source>
</evidence>
<gene>
    <name evidence="2" type="ORF">BpHYR1_000518</name>
</gene>
<proteinExistence type="predicted"/>
<dbReference type="STRING" id="10195.A0A3M7R570"/>
<reference evidence="2 3" key="1">
    <citation type="journal article" date="2018" name="Sci. Rep.">
        <title>Genomic signatures of local adaptation to the degree of environmental predictability in rotifers.</title>
        <authorList>
            <person name="Franch-Gras L."/>
            <person name="Hahn C."/>
            <person name="Garcia-Roger E.M."/>
            <person name="Carmona M.J."/>
            <person name="Serra M."/>
            <person name="Gomez A."/>
        </authorList>
    </citation>
    <scope>NUCLEOTIDE SEQUENCE [LARGE SCALE GENOMIC DNA]</scope>
    <source>
        <strain evidence="2">HYR1</strain>
    </source>
</reference>
<protein>
    <submittedName>
        <fullName evidence="2">T9SS C-terminal target domain-containing</fullName>
    </submittedName>
</protein>
<dbReference type="Proteomes" id="UP000276133">
    <property type="component" value="Unassembled WGS sequence"/>
</dbReference>
<sequence length="243" mass="26887">MNLCLSKYFCQTNPIITEWTKSTGSGYGGFNTNVYKIEYSSIYVWVSTNSIPSFSIGPWASNPNDATGLEYTFKFPLNPSYNTGTPIEVPLGHIGLWINGVSAFNADDGMTYNNLGVWKRNAYIWEGVSFDSCKGHPDGSSEYHQHISSGCLYNTSALNHSPLIGFAFDGFPIYGPYGYSSANDSSSSIKRIETSYKLRSITDRTSLPNGTVLDSTYYGPSIASYNLSSFIEDYEYQTGYVSH</sequence>
<accession>A0A3M7R570</accession>
<dbReference type="EMBL" id="REGN01004249">
    <property type="protein sequence ID" value="RNA18388.1"/>
    <property type="molecule type" value="Genomic_DNA"/>
</dbReference>
<dbReference type="Pfam" id="PF14240">
    <property type="entry name" value="YHYH"/>
    <property type="match status" value="1"/>
</dbReference>
<dbReference type="AlphaFoldDB" id="A0A3M7R570"/>
<evidence type="ECO:0000259" key="1">
    <source>
        <dbReference type="Pfam" id="PF14240"/>
    </source>
</evidence>